<comment type="caution">
    <text evidence="2">The sequence shown here is derived from an EMBL/GenBank/DDBJ whole genome shotgun (WGS) entry which is preliminary data.</text>
</comment>
<sequence>MNVIVVAPTVKVRRNRRDSRLANRPPTSPPQAAPAAMSPTGAQSIIPGATMANTTPAIRQDHQVLDRVELLEVKPREHSEPPD</sequence>
<evidence type="ECO:0000313" key="2">
    <source>
        <dbReference type="EMBL" id="MCG2623065.1"/>
    </source>
</evidence>
<gene>
    <name evidence="2" type="ORF">LVY72_14270</name>
</gene>
<reference evidence="2" key="1">
    <citation type="submission" date="2022-01" db="EMBL/GenBank/DDBJ databases">
        <authorList>
            <person name="Jo J.-H."/>
            <person name="Im W.-T."/>
        </authorList>
    </citation>
    <scope>NUCLEOTIDE SEQUENCE</scope>
    <source>
        <strain evidence="2">I2-34</strain>
    </source>
</reference>
<accession>A0ABS9L8S0</accession>
<keyword evidence="3" id="KW-1185">Reference proteome</keyword>
<evidence type="ECO:0000256" key="1">
    <source>
        <dbReference type="SAM" id="MobiDB-lite"/>
    </source>
</evidence>
<dbReference type="RefSeq" id="WP_237822000.1">
    <property type="nucleotide sequence ID" value="NZ_JAKLTQ010000010.1"/>
</dbReference>
<dbReference type="EMBL" id="JAKLTQ010000010">
    <property type="protein sequence ID" value="MCG2623065.1"/>
    <property type="molecule type" value="Genomic_DNA"/>
</dbReference>
<dbReference type="Proteomes" id="UP001165368">
    <property type="component" value="Unassembled WGS sequence"/>
</dbReference>
<organism evidence="2 3">
    <name type="scientific">Arthrobacter hankyongi</name>
    <dbReference type="NCBI Taxonomy" id="2904801"/>
    <lineage>
        <taxon>Bacteria</taxon>
        <taxon>Bacillati</taxon>
        <taxon>Actinomycetota</taxon>
        <taxon>Actinomycetes</taxon>
        <taxon>Micrococcales</taxon>
        <taxon>Micrococcaceae</taxon>
        <taxon>Arthrobacter</taxon>
    </lineage>
</organism>
<proteinExistence type="predicted"/>
<feature type="region of interest" description="Disordered" evidence="1">
    <location>
        <begin position="1"/>
        <end position="51"/>
    </location>
</feature>
<name>A0ABS9L8S0_9MICC</name>
<evidence type="ECO:0000313" key="3">
    <source>
        <dbReference type="Proteomes" id="UP001165368"/>
    </source>
</evidence>
<protein>
    <submittedName>
        <fullName evidence="2">Uncharacterized protein</fullName>
    </submittedName>
</protein>